<gene>
    <name evidence="1" type="ORF">PTD2_02686</name>
</gene>
<dbReference type="PANTHER" id="PTHR35370">
    <property type="entry name" value="CYTOPLASMIC PROTEIN-RELATED-RELATED"/>
    <property type="match status" value="1"/>
</dbReference>
<dbReference type="EMBL" id="AAOH01000001">
    <property type="protein sequence ID" value="EAR30440.1"/>
    <property type="molecule type" value="Genomic_DNA"/>
</dbReference>
<dbReference type="PANTHER" id="PTHR35370:SF1">
    <property type="entry name" value="TYPE VI SECRETION SYSTEM COMPONENT TSSF1"/>
    <property type="match status" value="1"/>
</dbReference>
<dbReference type="Pfam" id="PF05947">
    <property type="entry name" value="T6SS_TssF"/>
    <property type="match status" value="1"/>
</dbReference>
<dbReference type="RefSeq" id="WP_009836738.1">
    <property type="nucleotide sequence ID" value="NZ_AAOH01000001.1"/>
</dbReference>
<protein>
    <recommendedName>
        <fullName evidence="3">Type VI secretion system baseplate subunit TssF</fullName>
    </recommendedName>
</protein>
<accession>A4C4F8</accession>
<reference evidence="1 2" key="1">
    <citation type="submission" date="2006-02" db="EMBL/GenBank/DDBJ databases">
        <authorList>
            <person name="Moran M.A."/>
            <person name="Kjelleberg S."/>
            <person name="Egan S."/>
            <person name="Saunders N."/>
            <person name="Thomas T."/>
            <person name="Ferriera S."/>
            <person name="Johnson J."/>
            <person name="Kravitz S."/>
            <person name="Halpern A."/>
            <person name="Remington K."/>
            <person name="Beeson K."/>
            <person name="Tran B."/>
            <person name="Rogers Y.-H."/>
            <person name="Friedman R."/>
            <person name="Venter J.C."/>
        </authorList>
    </citation>
    <scope>NUCLEOTIDE SEQUENCE [LARGE SCALE GENOMIC DNA]</scope>
    <source>
        <strain evidence="1 2">D2</strain>
    </source>
</reference>
<dbReference type="AlphaFoldDB" id="A4C4F8"/>
<organism evidence="1 2">
    <name type="scientific">Pseudoalteromonas tunicata D2</name>
    <dbReference type="NCBI Taxonomy" id="87626"/>
    <lineage>
        <taxon>Bacteria</taxon>
        <taxon>Pseudomonadati</taxon>
        <taxon>Pseudomonadota</taxon>
        <taxon>Gammaproteobacteria</taxon>
        <taxon>Alteromonadales</taxon>
        <taxon>Pseudoalteromonadaceae</taxon>
        <taxon>Pseudoalteromonas</taxon>
    </lineage>
</organism>
<evidence type="ECO:0008006" key="3">
    <source>
        <dbReference type="Google" id="ProtNLM"/>
    </source>
</evidence>
<evidence type="ECO:0000313" key="1">
    <source>
        <dbReference type="EMBL" id="EAR30440.1"/>
    </source>
</evidence>
<dbReference type="NCBIfam" id="TIGR03359">
    <property type="entry name" value="VI_chp_6"/>
    <property type="match status" value="1"/>
</dbReference>
<sequence>MTSLDKLYQDELKLLKDSARVFNEQHPALTEHLVKESNDPDVEMIMQGVAYLTAKFKQELEEPFSQALQSLSQVLAPALMQPIPASAILSFKPKVGLLKPITVKADAYFDSKAVTHKGGSHPCRFKGSWDTEVLPITLNQISQNYNEQQVSGITSRLIELKLEFDSSRNDLANFSFDKIRLFINQPLSDASLWLFMFAKQLVNLELKDKNSTIALNTKAIKLIGFEEEFALFDFDSVAQSHRVLQEYFIQPDKFLFIEIDVSAWQSRMGENFSLTCRFTQPNWPLPELLLSHLHLFAMPIVNQFEHFCEPTAITNKDHHIALVAKSDPTANAQALSIIDIKSVESILQGREINRKFENILKPNSLIKRKSSFYFFRKHGTIDGEVSNWLALEFPAHKPLVSHEVLRAKVICCHGAIAQHLALGDINKPTSTSSELMTFENITLCTEYQYPQIASESAWHVISDQALSITSIKDVEQLKQILKHHIPNQTKLSAKQKTNLFRIEALEKLVVIEKDHFNNGALSRGKEFKLSINGDNFTNVGDMFLFCSIINKLLALSTPINSFSQLKTIDLRTGESLEWPILVGKN</sequence>
<keyword evidence="2" id="KW-1185">Reference proteome</keyword>
<evidence type="ECO:0000313" key="2">
    <source>
        <dbReference type="Proteomes" id="UP000006201"/>
    </source>
</evidence>
<dbReference type="InterPro" id="IPR010272">
    <property type="entry name" value="T6SS_TssF"/>
</dbReference>
<dbReference type="HOGENOM" id="CLU_028593_2_1_6"/>
<comment type="caution">
    <text evidence="1">The sequence shown here is derived from an EMBL/GenBank/DDBJ whole genome shotgun (WGS) entry which is preliminary data.</text>
</comment>
<proteinExistence type="predicted"/>
<dbReference type="Proteomes" id="UP000006201">
    <property type="component" value="Unassembled WGS sequence"/>
</dbReference>
<name>A4C4F8_9GAMM</name>
<dbReference type="OrthoDB" id="9763676at2"/>
<dbReference type="STRING" id="87626.PTD2_02686"/>
<dbReference type="eggNOG" id="COG3519">
    <property type="taxonomic scope" value="Bacteria"/>
</dbReference>